<proteinExistence type="inferred from homology"/>
<dbReference type="EMBL" id="OW240914">
    <property type="protein sequence ID" value="CAH2277547.1"/>
    <property type="molecule type" value="Genomic_DNA"/>
</dbReference>
<organism evidence="3 4">
    <name type="scientific">Pelobates cultripes</name>
    <name type="common">Western spadefoot toad</name>
    <dbReference type="NCBI Taxonomy" id="61616"/>
    <lineage>
        <taxon>Eukaryota</taxon>
        <taxon>Metazoa</taxon>
        <taxon>Chordata</taxon>
        <taxon>Craniata</taxon>
        <taxon>Vertebrata</taxon>
        <taxon>Euteleostomi</taxon>
        <taxon>Amphibia</taxon>
        <taxon>Batrachia</taxon>
        <taxon>Anura</taxon>
        <taxon>Pelobatoidea</taxon>
        <taxon>Pelobatidae</taxon>
        <taxon>Pelobates</taxon>
    </lineage>
</organism>
<dbReference type="FunFam" id="3.30.70.1820:FF:000002">
    <property type="entry name" value="LINE-1 retrotransposable element ORF1 protein"/>
    <property type="match status" value="1"/>
</dbReference>
<dbReference type="InterPro" id="IPR004244">
    <property type="entry name" value="Transposase_22"/>
</dbReference>
<feature type="non-terminal residue" evidence="3">
    <location>
        <position position="206"/>
    </location>
</feature>
<dbReference type="InterPro" id="IPR042566">
    <property type="entry name" value="L1_C"/>
</dbReference>
<dbReference type="Gene3D" id="3.30.250.20">
    <property type="entry name" value="L1 transposable element, C-terminal domain"/>
    <property type="match status" value="1"/>
</dbReference>
<keyword evidence="2" id="KW-0175">Coiled coil</keyword>
<protein>
    <recommendedName>
        <fullName evidence="5">L1 transposable element RRM domain-containing protein</fullName>
    </recommendedName>
</protein>
<dbReference type="Gene3D" id="3.30.70.1820">
    <property type="entry name" value="L1 transposable element, RRM domain"/>
    <property type="match status" value="1"/>
</dbReference>
<evidence type="ECO:0000313" key="3">
    <source>
        <dbReference type="EMBL" id="CAH2277547.1"/>
    </source>
</evidence>
<evidence type="ECO:0000313" key="4">
    <source>
        <dbReference type="Proteomes" id="UP001295444"/>
    </source>
</evidence>
<evidence type="ECO:0008006" key="5">
    <source>
        <dbReference type="Google" id="ProtNLM"/>
    </source>
</evidence>
<dbReference type="AlphaFoldDB" id="A0AAD1RSS5"/>
<sequence>VKELGDRTAGLEDKMVAYEEAQNSMAEKLDSLTERMEAQEGKTADLEDRGRRNNLRIRGIAENIGPTELTAYLVGLFKALAPDVPPDMFLMDRAHRVPKPTFLPPETPRDVLLRMHYFHIKEEVMRANRTRKKTDMPAAYQAIAIYADISAYTLRRRKEFAGITTQLRQQQIPYRWGYPVKLIVQRNGRPTTIQNPDEGMKILRTW</sequence>
<reference evidence="3" key="1">
    <citation type="submission" date="2022-03" db="EMBL/GenBank/DDBJ databases">
        <authorList>
            <person name="Alioto T."/>
            <person name="Alioto T."/>
            <person name="Gomez Garrido J."/>
        </authorList>
    </citation>
    <scope>NUCLEOTIDE SEQUENCE</scope>
</reference>
<evidence type="ECO:0000256" key="1">
    <source>
        <dbReference type="ARBA" id="ARBA00061640"/>
    </source>
</evidence>
<dbReference type="Proteomes" id="UP001295444">
    <property type="component" value="Chromosome 03"/>
</dbReference>
<feature type="non-terminal residue" evidence="3">
    <location>
        <position position="1"/>
    </location>
</feature>
<comment type="similarity">
    <text evidence="1">Belongs to the transposase 22 family.</text>
</comment>
<dbReference type="PANTHER" id="PTHR11505">
    <property type="entry name" value="L1 TRANSPOSABLE ELEMENT-RELATED"/>
    <property type="match status" value="1"/>
</dbReference>
<accession>A0AAD1RSS5</accession>
<evidence type="ECO:0000256" key="2">
    <source>
        <dbReference type="SAM" id="Coils"/>
    </source>
</evidence>
<keyword evidence="4" id="KW-1185">Reference proteome</keyword>
<feature type="coiled-coil region" evidence="2">
    <location>
        <begin position="15"/>
        <end position="49"/>
    </location>
</feature>
<name>A0AAD1RSS5_PELCU</name>
<gene>
    <name evidence="3" type="ORF">PECUL_23A060425</name>
</gene>